<keyword evidence="2" id="KW-1185">Reference proteome</keyword>
<sequence length="39" mass="4650">MKLVYFDNVKGYINNLTIRILINENNIANFSKMVKNKKF</sequence>
<reference evidence="1 2" key="1">
    <citation type="journal article" date="2013" name="Genome Announc.">
        <title>Complete Genome Sequence of the Solvent Producer Clostridium saccharobutylicum NCP262 (DSM 13864).</title>
        <authorList>
            <person name="Poehlein A."/>
            <person name="Hartwich K."/>
            <person name="Krabben P."/>
            <person name="Ehrenreich A."/>
            <person name="Liebl W."/>
            <person name="Durre P."/>
            <person name="Gottschalk G."/>
            <person name="Daniel R."/>
        </authorList>
    </citation>
    <scope>NUCLEOTIDE SEQUENCE [LARGE SCALE GENOMIC DNA]</scope>
    <source>
        <strain evidence="1">DSM 13864</strain>
    </source>
</reference>
<organism evidence="1 2">
    <name type="scientific">Clostridium saccharobutylicum DSM 13864</name>
    <dbReference type="NCBI Taxonomy" id="1345695"/>
    <lineage>
        <taxon>Bacteria</taxon>
        <taxon>Bacillati</taxon>
        <taxon>Bacillota</taxon>
        <taxon>Clostridia</taxon>
        <taxon>Eubacteriales</taxon>
        <taxon>Clostridiaceae</taxon>
        <taxon>Clostridium</taxon>
    </lineage>
</organism>
<evidence type="ECO:0000313" key="1">
    <source>
        <dbReference type="EMBL" id="AGX43364.1"/>
    </source>
</evidence>
<name>U5MRD9_CLOSA</name>
<dbReference type="PATRIC" id="fig|1345695.3.peg.2365"/>
<dbReference type="HOGENOM" id="CLU_3307513_0_0_9"/>
<dbReference type="AlphaFoldDB" id="U5MRD9"/>
<dbReference type="EMBL" id="CP006721">
    <property type="protein sequence ID" value="AGX43364.1"/>
    <property type="molecule type" value="Genomic_DNA"/>
</dbReference>
<dbReference type="KEGG" id="csb:CLSA_c23900"/>
<dbReference type="Proteomes" id="UP000017118">
    <property type="component" value="Chromosome"/>
</dbReference>
<protein>
    <submittedName>
        <fullName evidence="1">Uncharacterized protein</fullName>
    </submittedName>
</protein>
<gene>
    <name evidence="1" type="ORF">CLSA_c23900</name>
</gene>
<accession>U5MRD9</accession>
<proteinExistence type="predicted"/>
<evidence type="ECO:0000313" key="2">
    <source>
        <dbReference type="Proteomes" id="UP000017118"/>
    </source>
</evidence>